<accession>A0ACC2SAB1</accession>
<keyword evidence="2" id="KW-1185">Reference proteome</keyword>
<dbReference type="Proteomes" id="UP001165960">
    <property type="component" value="Unassembled WGS sequence"/>
</dbReference>
<proteinExistence type="predicted"/>
<reference evidence="1" key="1">
    <citation type="submission" date="2022-04" db="EMBL/GenBank/DDBJ databases">
        <title>Genome of the entomopathogenic fungus Entomophthora muscae.</title>
        <authorList>
            <person name="Elya C."/>
            <person name="Lovett B.R."/>
            <person name="Lee E."/>
            <person name="Macias A.M."/>
            <person name="Hajek A.E."/>
            <person name="De Bivort B.L."/>
            <person name="Kasson M.T."/>
            <person name="De Fine Licht H.H."/>
            <person name="Stajich J.E."/>
        </authorList>
    </citation>
    <scope>NUCLEOTIDE SEQUENCE</scope>
    <source>
        <strain evidence="1">Berkeley</strain>
    </source>
</reference>
<name>A0ACC2SAB1_9FUNG</name>
<sequence>MLVASGLTLHTTRQPPPLETNLPTRLRHYTVPLEPSLDLCILPNTPNPAYLEFNLENILIAGLLARTRETKYIGRKGKWYKSPPRLFKDKYNYLPAYFAPITLPLTPQPDCPNEPSTTNKTTSTQLFGVLYITLTVLVDFMVSNSGP</sequence>
<evidence type="ECO:0000313" key="1">
    <source>
        <dbReference type="EMBL" id="KAJ9059334.1"/>
    </source>
</evidence>
<organism evidence="1 2">
    <name type="scientific">Entomophthora muscae</name>
    <dbReference type="NCBI Taxonomy" id="34485"/>
    <lineage>
        <taxon>Eukaryota</taxon>
        <taxon>Fungi</taxon>
        <taxon>Fungi incertae sedis</taxon>
        <taxon>Zoopagomycota</taxon>
        <taxon>Entomophthoromycotina</taxon>
        <taxon>Entomophthoromycetes</taxon>
        <taxon>Entomophthorales</taxon>
        <taxon>Entomophthoraceae</taxon>
        <taxon>Entomophthora</taxon>
    </lineage>
</organism>
<protein>
    <submittedName>
        <fullName evidence="1">Uncharacterized protein</fullName>
    </submittedName>
</protein>
<evidence type="ECO:0000313" key="2">
    <source>
        <dbReference type="Proteomes" id="UP001165960"/>
    </source>
</evidence>
<comment type="caution">
    <text evidence="1">The sequence shown here is derived from an EMBL/GenBank/DDBJ whole genome shotgun (WGS) entry which is preliminary data.</text>
</comment>
<dbReference type="EMBL" id="QTSX02005688">
    <property type="protein sequence ID" value="KAJ9059334.1"/>
    <property type="molecule type" value="Genomic_DNA"/>
</dbReference>
<gene>
    <name evidence="1" type="ORF">DSO57_1003536</name>
</gene>